<dbReference type="EMBL" id="VCKZ01000172">
    <property type="protein sequence ID" value="TMR35618.1"/>
    <property type="molecule type" value="Genomic_DNA"/>
</dbReference>
<comment type="caution">
    <text evidence="1">The sequence shown here is derived from an EMBL/GenBank/DDBJ whole genome shotgun (WGS) entry which is preliminary data.</text>
</comment>
<accession>A0A5S4GRM7</accession>
<dbReference type="Proteomes" id="UP000305238">
    <property type="component" value="Unassembled WGS sequence"/>
</dbReference>
<dbReference type="OrthoDB" id="5244321at2"/>
<keyword evidence="2" id="KW-1185">Reference proteome</keyword>
<dbReference type="AlphaFoldDB" id="A0A5S4GRM7"/>
<evidence type="ECO:0000313" key="1">
    <source>
        <dbReference type="EMBL" id="TMR35618.1"/>
    </source>
</evidence>
<sequence>MSDLIAIAYPDLDRAIEVRDRLIDMQRQNVIALADAAVVEKRLDGKIKLHQIHNTTGRGAAWGTVWGGLLGMLFFAPLIGAAVGAAAGAAGGAASDVGVDDSFMRELGAKLQPGGAALFLLVTKVTPDKVIPQVAQYGGEILQTSLSADAEQHLREAVEADARVHATT</sequence>
<name>A0A5S4GRM7_9ACTN</name>
<dbReference type="RefSeq" id="WP_138638469.1">
    <property type="nucleotide sequence ID" value="NZ_JASWDG010000079.1"/>
</dbReference>
<protein>
    <submittedName>
        <fullName evidence="1">DUF1269 domain-containing protein</fullName>
    </submittedName>
</protein>
<evidence type="ECO:0000313" key="2">
    <source>
        <dbReference type="Proteomes" id="UP000305238"/>
    </source>
</evidence>
<organism evidence="1 2">
    <name type="scientific">Actinomadura geliboluensis</name>
    <dbReference type="NCBI Taxonomy" id="882440"/>
    <lineage>
        <taxon>Bacteria</taxon>
        <taxon>Bacillati</taxon>
        <taxon>Actinomycetota</taxon>
        <taxon>Actinomycetes</taxon>
        <taxon>Streptosporangiales</taxon>
        <taxon>Thermomonosporaceae</taxon>
        <taxon>Actinomadura</taxon>
    </lineage>
</organism>
<dbReference type="InterPro" id="IPR009200">
    <property type="entry name" value="DUF1269_membrane"/>
</dbReference>
<proteinExistence type="predicted"/>
<reference evidence="1 2" key="1">
    <citation type="submission" date="2019-05" db="EMBL/GenBank/DDBJ databases">
        <title>Draft genome sequence of Actinomadura geliboluensis A8036.</title>
        <authorList>
            <person name="Saricaoglu S."/>
            <person name="Isik K."/>
        </authorList>
    </citation>
    <scope>NUCLEOTIDE SEQUENCE [LARGE SCALE GENOMIC DNA]</scope>
    <source>
        <strain evidence="1 2">A8036</strain>
    </source>
</reference>
<gene>
    <name evidence="1" type="ORF">ETD96_22595</name>
</gene>
<dbReference type="Pfam" id="PF06897">
    <property type="entry name" value="DUF1269"/>
    <property type="match status" value="1"/>
</dbReference>